<evidence type="ECO:0000313" key="3">
    <source>
        <dbReference type="Proteomes" id="UP000636956"/>
    </source>
</evidence>
<protein>
    <recommendedName>
        <fullName evidence="4">PBP domain-containing protein</fullName>
    </recommendedName>
</protein>
<reference evidence="2" key="1">
    <citation type="journal article" date="2014" name="Int. J. Syst. Evol. Microbiol.">
        <title>Complete genome sequence of Corynebacterium casei LMG S-19264T (=DSM 44701T), isolated from a smear-ripened cheese.</title>
        <authorList>
            <consortium name="US DOE Joint Genome Institute (JGI-PGF)"/>
            <person name="Walter F."/>
            <person name="Albersmeier A."/>
            <person name="Kalinowski J."/>
            <person name="Ruckert C."/>
        </authorList>
    </citation>
    <scope>NUCLEOTIDE SEQUENCE</scope>
    <source>
        <strain evidence="2">CGMCC 1.8984</strain>
    </source>
</reference>
<dbReference type="AlphaFoldDB" id="A0A917PEF1"/>
<proteinExistence type="predicted"/>
<evidence type="ECO:0000313" key="2">
    <source>
        <dbReference type="EMBL" id="GGJ73107.1"/>
    </source>
</evidence>
<dbReference type="RefSeq" id="WP_188742233.1">
    <property type="nucleotide sequence ID" value="NZ_BAABFW010000009.1"/>
</dbReference>
<name>A0A917PEF1_9MICO</name>
<evidence type="ECO:0008006" key="4">
    <source>
        <dbReference type="Google" id="ProtNLM"/>
    </source>
</evidence>
<dbReference type="Proteomes" id="UP000636956">
    <property type="component" value="Unassembled WGS sequence"/>
</dbReference>
<feature type="chain" id="PRO_5038810129" description="PBP domain-containing protein" evidence="1">
    <location>
        <begin position="24"/>
        <end position="374"/>
    </location>
</feature>
<dbReference type="EMBL" id="BMMD01000003">
    <property type="protein sequence ID" value="GGJ73107.1"/>
    <property type="molecule type" value="Genomic_DNA"/>
</dbReference>
<reference evidence="2" key="2">
    <citation type="submission" date="2020-09" db="EMBL/GenBank/DDBJ databases">
        <authorList>
            <person name="Sun Q."/>
            <person name="Zhou Y."/>
        </authorList>
    </citation>
    <scope>NUCLEOTIDE SEQUENCE</scope>
    <source>
        <strain evidence="2">CGMCC 1.8984</strain>
    </source>
</reference>
<keyword evidence="1" id="KW-0732">Signal</keyword>
<sequence length="374" mass="37307">MNKKKIVAAAAAFGVAVSLIAVASPASAEPVANGPVVVGSDTLQDVLNALANGTTISGASVRSQANSLFAASFDATGSVTIQAKSNGPRFGRPNGSSDGVKALSRSIDGAPYTSATPGSPANVTITGQVDIARSSSGAAVNASGELLYIPFGRDALSYAHSGGDNAAFDNIDQATLKGLFECTITQVGGVTVVPVIPQSGSGTRKDFIAKIGATEASVLEVSEGGCVVVGQEHDTSHLADGSVFPANAVTAMSAAQWVAQNTGAGIDRRGAGVKIGSPVAGTSAVTGTGTSMVPNAAFYANTTWGRDTYIVVENARVTVGNAKYDPNLASVVSNAAQKLGNTQSALPGQAGSVKKKFGFLAPSTTTPFRAALAG</sequence>
<gene>
    <name evidence="2" type="ORF">GCM10011372_08890</name>
</gene>
<comment type="caution">
    <text evidence="2">The sequence shown here is derived from an EMBL/GenBank/DDBJ whole genome shotgun (WGS) entry which is preliminary data.</text>
</comment>
<dbReference type="SUPFAM" id="SSF53850">
    <property type="entry name" value="Periplasmic binding protein-like II"/>
    <property type="match status" value="1"/>
</dbReference>
<feature type="signal peptide" evidence="1">
    <location>
        <begin position="1"/>
        <end position="23"/>
    </location>
</feature>
<accession>A0A917PEF1</accession>
<organism evidence="2 3">
    <name type="scientific">Agromyces bauzanensis</name>
    <dbReference type="NCBI Taxonomy" id="1308924"/>
    <lineage>
        <taxon>Bacteria</taxon>
        <taxon>Bacillati</taxon>
        <taxon>Actinomycetota</taxon>
        <taxon>Actinomycetes</taxon>
        <taxon>Micrococcales</taxon>
        <taxon>Microbacteriaceae</taxon>
        <taxon>Agromyces</taxon>
    </lineage>
</organism>
<evidence type="ECO:0000256" key="1">
    <source>
        <dbReference type="SAM" id="SignalP"/>
    </source>
</evidence>
<keyword evidence="3" id="KW-1185">Reference proteome</keyword>